<dbReference type="SUPFAM" id="SSF55729">
    <property type="entry name" value="Acyl-CoA N-acyltransferases (Nat)"/>
    <property type="match status" value="1"/>
</dbReference>
<dbReference type="InterPro" id="IPR000182">
    <property type="entry name" value="GNAT_dom"/>
</dbReference>
<feature type="domain" description="N-acetyltransferase" evidence="1">
    <location>
        <begin position="36"/>
        <end position="206"/>
    </location>
</feature>
<accession>A0AAD9VWS4</accession>
<dbReference type="Gene3D" id="3.40.630.30">
    <property type="match status" value="1"/>
</dbReference>
<dbReference type="InterPro" id="IPR016181">
    <property type="entry name" value="Acyl_CoA_acyltransferase"/>
</dbReference>
<gene>
    <name evidence="2" type="ORF">N8I77_012782</name>
</gene>
<dbReference type="EMBL" id="JAUJFL010000010">
    <property type="protein sequence ID" value="KAK2596897.1"/>
    <property type="molecule type" value="Genomic_DNA"/>
</dbReference>
<evidence type="ECO:0000259" key="1">
    <source>
        <dbReference type="PROSITE" id="PS51186"/>
    </source>
</evidence>
<keyword evidence="3" id="KW-1185">Reference proteome</keyword>
<dbReference type="Pfam" id="PF00583">
    <property type="entry name" value="Acetyltransf_1"/>
    <property type="match status" value="1"/>
</dbReference>
<dbReference type="PROSITE" id="PS51186">
    <property type="entry name" value="GNAT"/>
    <property type="match status" value="1"/>
</dbReference>
<sequence>MASVTPQLLPMEEADLEEAVRIEIWGNPEDDMQRVLFERDRTPQAAAKLLERRRRTFLHDKHATFLKVVDPATNGIMAWATWHFCPALSEEEVAKGPVSFEWPLPQWYDSLHHFRYEVMKGRPHYLLGMIVTSPDYRRRGAASLLMQWGIDKADERGVEIYLESSLAGRPLYEKFGLRTLKVFDFDMAQLGHVGIDTHTCMLRPAKEQEK</sequence>
<dbReference type="CDD" id="cd04301">
    <property type="entry name" value="NAT_SF"/>
    <property type="match status" value="1"/>
</dbReference>
<organism evidence="2 3">
    <name type="scientific">Phomopsis amygdali</name>
    <name type="common">Fusicoccum amygdali</name>
    <dbReference type="NCBI Taxonomy" id="1214568"/>
    <lineage>
        <taxon>Eukaryota</taxon>
        <taxon>Fungi</taxon>
        <taxon>Dikarya</taxon>
        <taxon>Ascomycota</taxon>
        <taxon>Pezizomycotina</taxon>
        <taxon>Sordariomycetes</taxon>
        <taxon>Sordariomycetidae</taxon>
        <taxon>Diaporthales</taxon>
        <taxon>Diaporthaceae</taxon>
        <taxon>Diaporthe</taxon>
    </lineage>
</organism>
<proteinExistence type="predicted"/>
<evidence type="ECO:0000313" key="3">
    <source>
        <dbReference type="Proteomes" id="UP001265746"/>
    </source>
</evidence>
<dbReference type="Proteomes" id="UP001265746">
    <property type="component" value="Unassembled WGS sequence"/>
</dbReference>
<dbReference type="InterPro" id="IPR052523">
    <property type="entry name" value="Trichothecene_AcTrans"/>
</dbReference>
<dbReference type="GO" id="GO:0016747">
    <property type="term" value="F:acyltransferase activity, transferring groups other than amino-acyl groups"/>
    <property type="evidence" value="ECO:0007669"/>
    <property type="project" value="InterPro"/>
</dbReference>
<comment type="caution">
    <text evidence="2">The sequence shown here is derived from an EMBL/GenBank/DDBJ whole genome shotgun (WGS) entry which is preliminary data.</text>
</comment>
<protein>
    <recommendedName>
        <fullName evidence="1">N-acetyltransferase domain-containing protein</fullName>
    </recommendedName>
</protein>
<dbReference type="AlphaFoldDB" id="A0AAD9VWS4"/>
<evidence type="ECO:0000313" key="2">
    <source>
        <dbReference type="EMBL" id="KAK2596897.1"/>
    </source>
</evidence>
<reference evidence="2" key="1">
    <citation type="submission" date="2023-06" db="EMBL/GenBank/DDBJ databases">
        <authorList>
            <person name="Noh H."/>
        </authorList>
    </citation>
    <scope>NUCLEOTIDE SEQUENCE</scope>
    <source>
        <strain evidence="2">DUCC20226</strain>
    </source>
</reference>
<dbReference type="PANTHER" id="PTHR42791:SF14">
    <property type="entry name" value="N-ACETYLTRANSFERASE DOMAIN-CONTAINING PROTEIN"/>
    <property type="match status" value="1"/>
</dbReference>
<dbReference type="PANTHER" id="PTHR42791">
    <property type="entry name" value="GNAT FAMILY ACETYLTRANSFERASE"/>
    <property type="match status" value="1"/>
</dbReference>
<name>A0AAD9VWS4_PHOAM</name>